<reference evidence="1 2" key="1">
    <citation type="submission" date="2022-03" db="EMBL/GenBank/DDBJ databases">
        <title>Pseudonocardia alaer sp. nov., a novel actinomycete isolated from reed forest soil.</title>
        <authorList>
            <person name="Wang L."/>
        </authorList>
    </citation>
    <scope>NUCLEOTIDE SEQUENCE [LARGE SCALE GENOMIC DNA]</scope>
    <source>
        <strain evidence="1 2">Y-16303</strain>
    </source>
</reference>
<protein>
    <submittedName>
        <fullName evidence="1">Uncharacterized protein</fullName>
    </submittedName>
</protein>
<comment type="caution">
    <text evidence="1">The sequence shown here is derived from an EMBL/GenBank/DDBJ whole genome shotgun (WGS) entry which is preliminary data.</text>
</comment>
<gene>
    <name evidence="1" type="ORF">MMF94_05070</name>
</gene>
<proteinExistence type="predicted"/>
<name>A0ABS9T933_9PSEU</name>
<keyword evidence="2" id="KW-1185">Reference proteome</keyword>
<dbReference type="Proteomes" id="UP001299970">
    <property type="component" value="Unassembled WGS sequence"/>
</dbReference>
<accession>A0ABS9T933</accession>
<evidence type="ECO:0000313" key="2">
    <source>
        <dbReference type="Proteomes" id="UP001299970"/>
    </source>
</evidence>
<dbReference type="EMBL" id="JAKXMK010000004">
    <property type="protein sequence ID" value="MCH6165047.1"/>
    <property type="molecule type" value="Genomic_DNA"/>
</dbReference>
<organism evidence="1 2">
    <name type="scientific">Pseudonocardia alaniniphila</name>
    <dbReference type="NCBI Taxonomy" id="75291"/>
    <lineage>
        <taxon>Bacteria</taxon>
        <taxon>Bacillati</taxon>
        <taxon>Actinomycetota</taxon>
        <taxon>Actinomycetes</taxon>
        <taxon>Pseudonocardiales</taxon>
        <taxon>Pseudonocardiaceae</taxon>
        <taxon>Pseudonocardia</taxon>
    </lineage>
</organism>
<sequence length="55" mass="6188">MQRSGYRAIAVIHNIVAVPPWGIAESENDVLMNVAVSRHCRDRASRPRMRMGSKP</sequence>
<evidence type="ECO:0000313" key="1">
    <source>
        <dbReference type="EMBL" id="MCH6165047.1"/>
    </source>
</evidence>
<dbReference type="RefSeq" id="WP_241035083.1">
    <property type="nucleotide sequence ID" value="NZ_BAAAJF010000018.1"/>
</dbReference>